<gene>
    <name evidence="2" type="ORF">ADUPG1_011906</name>
</gene>
<name>A0ABQ5JXL2_9EUKA</name>
<feature type="region of interest" description="Disordered" evidence="1">
    <location>
        <begin position="546"/>
        <end position="588"/>
    </location>
</feature>
<dbReference type="EMBL" id="BQXS01012317">
    <property type="protein sequence ID" value="GKT21440.1"/>
    <property type="molecule type" value="Genomic_DNA"/>
</dbReference>
<organism evidence="2 3">
    <name type="scientific">Aduncisulcus paluster</name>
    <dbReference type="NCBI Taxonomy" id="2918883"/>
    <lineage>
        <taxon>Eukaryota</taxon>
        <taxon>Metamonada</taxon>
        <taxon>Carpediemonas-like organisms</taxon>
        <taxon>Aduncisulcus</taxon>
    </lineage>
</organism>
<protein>
    <submittedName>
        <fullName evidence="2">Uncharacterized protein</fullName>
    </submittedName>
</protein>
<sequence length="974" mass="108050">RSVNKTDIFFKNKKHSGNITESLRLTHFWSEIGQDVRKQHDSRFPLLFSLSPSPLCSSSHNSMSLFSKSRRDISYKTLKMNSEFCECLVFEKSISPSIDHTSLQSNSQNRNNDSFSLSTIVHIGGIKCPICVCANVKRKAVEVVSEEETTLITKDGASIAVHNHSKAKDRPDLSPKKKKRYDQRDTTSLLVAEDDEFSDYDYYEESSESLSLDSFGKLMRKKKCKTPLQKHLVSDSIYIDVFPFLQMSSLTEFMPDCYFSYPTPIHVKTHISSPLSVPPLPTLGLTTSPCSITHVGHSQQSFAHIIQANEFMFLLIENGRDVTCCLLSSHRHRPAPTLKKEGGMPHLYVQPHAHSYIHGFTTFSLTSFCSGVKDRIKKIRIMPNEFMFLLIENGRDVTCCLLSSQRHRPAPTLKKEGGMPHLYVQPHAHSYIHGFTTFSLTSFCSGVKDRIKKIRIMRGREGVEFNKENEQDSKKNESILASSISSDDSMTLSSSYITVVLESGTVVVLTACANLFVRDPTDEQVLIQTQKEMGCVIHDEERAKAKEDRKQRRIAKRKKMKEMIRKKRVLSEAGSISSSDSPYSDDSLSSLDCSDPLDIDFDTLIHSSDSLLALFSRPPPRTSIVCSSIHLSPLLSIPPPTHTHTLTHVSLSTAQGLLFLSYDCGSVNVCDVVSGKLKYITPVVLQKSKERTLSNEQGEHFEGILDSELEASIDFVQSIGIHSHLPPMLGEPDKASNNNPNFFSRSIFSDSNRPILSRAGYGIIRNSNTSSSLLAKQGVFLDLNIQNTFLHMLYTFIQIRVNLEQACNALSKELDEARATIASESTLKGMMGIFDAVSECTHNLANVVDGKNPFRKSSAASSAGSSHQSSPSSSESYSPSHSHASSFSTSAILQSSNSISPLLDLLACTSPPSSLPPLSFFSSTYISSISSLCSSLLLTLHSFLSTNLWTMILLSLFVLSASSSSASEMLCMRY</sequence>
<feature type="compositionally biased region" description="Low complexity" evidence="1">
    <location>
        <begin position="575"/>
        <end position="588"/>
    </location>
</feature>
<feature type="region of interest" description="Disordered" evidence="1">
    <location>
        <begin position="162"/>
        <end position="185"/>
    </location>
</feature>
<feature type="compositionally biased region" description="Basic and acidic residues" evidence="1">
    <location>
        <begin position="166"/>
        <end position="175"/>
    </location>
</feature>
<dbReference type="Proteomes" id="UP001057375">
    <property type="component" value="Unassembled WGS sequence"/>
</dbReference>
<reference evidence="2" key="1">
    <citation type="submission" date="2022-03" db="EMBL/GenBank/DDBJ databases">
        <title>Draft genome sequence of Aduncisulcus paluster, a free-living microaerophilic Fornicata.</title>
        <authorList>
            <person name="Yuyama I."/>
            <person name="Kume K."/>
            <person name="Tamura T."/>
            <person name="Inagaki Y."/>
            <person name="Hashimoto T."/>
        </authorList>
    </citation>
    <scope>NUCLEOTIDE SEQUENCE</scope>
    <source>
        <strain evidence="2">NY0171</strain>
    </source>
</reference>
<feature type="non-terminal residue" evidence="2">
    <location>
        <position position="974"/>
    </location>
</feature>
<feature type="region of interest" description="Disordered" evidence="1">
    <location>
        <begin position="858"/>
        <end position="881"/>
    </location>
</feature>
<evidence type="ECO:0000313" key="3">
    <source>
        <dbReference type="Proteomes" id="UP001057375"/>
    </source>
</evidence>
<proteinExistence type="predicted"/>
<feature type="compositionally biased region" description="Basic residues" evidence="1">
    <location>
        <begin position="551"/>
        <end position="568"/>
    </location>
</feature>
<evidence type="ECO:0000313" key="2">
    <source>
        <dbReference type="EMBL" id="GKT21440.1"/>
    </source>
</evidence>
<comment type="caution">
    <text evidence="2">The sequence shown here is derived from an EMBL/GenBank/DDBJ whole genome shotgun (WGS) entry which is preliminary data.</text>
</comment>
<accession>A0ABQ5JXL2</accession>
<evidence type="ECO:0000256" key="1">
    <source>
        <dbReference type="SAM" id="MobiDB-lite"/>
    </source>
</evidence>
<keyword evidence="3" id="KW-1185">Reference proteome</keyword>
<feature type="non-terminal residue" evidence="2">
    <location>
        <position position="1"/>
    </location>
</feature>